<evidence type="ECO:0000256" key="4">
    <source>
        <dbReference type="ARBA" id="ARBA00022801"/>
    </source>
</evidence>
<evidence type="ECO:0000256" key="8">
    <source>
        <dbReference type="ARBA" id="ARBA00023125"/>
    </source>
</evidence>
<name>A0ABT5YAU1_9GAMM</name>
<dbReference type="CDD" id="cd17933">
    <property type="entry name" value="DEXSc_RecD-like"/>
    <property type="match status" value="1"/>
</dbReference>
<comment type="miscellaneous">
    <text evidence="11">In the RecBCD complex, RecB has a slow 3'-5' helicase, an exonuclease activity and loads RecA onto ssDNA, RecD has a fast 5'-3' helicase activity, while RecC stimulates the ATPase and processivity of the RecB helicase and contributes to recognition of the Chi site.</text>
</comment>
<evidence type="ECO:0000256" key="6">
    <source>
        <dbReference type="ARBA" id="ARBA00022839"/>
    </source>
</evidence>
<dbReference type="CDD" id="cd18809">
    <property type="entry name" value="SF1_C_RecD"/>
    <property type="match status" value="1"/>
</dbReference>
<evidence type="ECO:0000259" key="12">
    <source>
        <dbReference type="Pfam" id="PF13538"/>
    </source>
</evidence>
<evidence type="ECO:0000256" key="9">
    <source>
        <dbReference type="ARBA" id="ARBA00023204"/>
    </source>
</evidence>
<dbReference type="Pfam" id="PF21185">
    <property type="entry name" value="RecD_N"/>
    <property type="match status" value="1"/>
</dbReference>
<evidence type="ECO:0000313" key="15">
    <source>
        <dbReference type="Proteomes" id="UP001143391"/>
    </source>
</evidence>
<keyword evidence="7 11" id="KW-0067">ATP-binding</keyword>
<keyword evidence="8 11" id="KW-0238">DNA-binding</keyword>
<dbReference type="InterPro" id="IPR006344">
    <property type="entry name" value="RecD"/>
</dbReference>
<comment type="catalytic activity">
    <reaction evidence="11">
        <text>ATP + H2O = ADP + phosphate + H(+)</text>
        <dbReference type="Rhea" id="RHEA:13065"/>
        <dbReference type="ChEBI" id="CHEBI:15377"/>
        <dbReference type="ChEBI" id="CHEBI:15378"/>
        <dbReference type="ChEBI" id="CHEBI:30616"/>
        <dbReference type="ChEBI" id="CHEBI:43474"/>
        <dbReference type="ChEBI" id="CHEBI:456216"/>
        <dbReference type="EC" id="5.6.2.3"/>
    </reaction>
</comment>
<gene>
    <name evidence="11 14" type="primary">recD</name>
    <name evidence="14" type="ORF">NLU14_11200</name>
</gene>
<keyword evidence="9 11" id="KW-0234">DNA repair</keyword>
<dbReference type="Gene3D" id="1.10.10.1020">
    <property type="entry name" value="RecBCD complex, subunit RecD, N-terminal domain"/>
    <property type="match status" value="1"/>
</dbReference>
<keyword evidence="1 11" id="KW-0540">Nuclease</keyword>
<dbReference type="NCBIfam" id="TIGR01447">
    <property type="entry name" value="recD"/>
    <property type="match status" value="1"/>
</dbReference>
<dbReference type="EMBL" id="JANCMW010000006">
    <property type="protein sequence ID" value="MDF0750797.1"/>
    <property type="molecule type" value="Genomic_DNA"/>
</dbReference>
<dbReference type="PANTHER" id="PTHR43788">
    <property type="entry name" value="DNA2/NAM7 HELICASE FAMILY MEMBER"/>
    <property type="match status" value="1"/>
</dbReference>
<dbReference type="InterPro" id="IPR050534">
    <property type="entry name" value="Coronavir_polyprotein_1ab"/>
</dbReference>
<keyword evidence="4 11" id="KW-0378">Hydrolase</keyword>
<keyword evidence="15" id="KW-1185">Reference proteome</keyword>
<evidence type="ECO:0000256" key="2">
    <source>
        <dbReference type="ARBA" id="ARBA00022741"/>
    </source>
</evidence>
<dbReference type="InterPro" id="IPR027785">
    <property type="entry name" value="UvrD-like_helicase_C"/>
</dbReference>
<dbReference type="InterPro" id="IPR041851">
    <property type="entry name" value="RecD_N_sf"/>
</dbReference>
<proteinExistence type="inferred from homology"/>
<dbReference type="InterPro" id="IPR027417">
    <property type="entry name" value="P-loop_NTPase"/>
</dbReference>
<feature type="domain" description="UvrD-like helicase C-terminal" evidence="12">
    <location>
        <begin position="655"/>
        <end position="702"/>
    </location>
</feature>
<protein>
    <recommendedName>
        <fullName evidence="11">RecBCD enzyme subunit RecD</fullName>
        <ecNumber evidence="11">5.6.2.3</ecNumber>
    </recommendedName>
    <alternativeName>
        <fullName evidence="11">DNA 5'-3' helicase subunit RecD</fullName>
    </alternativeName>
    <alternativeName>
        <fullName evidence="11">Exonuclease V subunit RecD</fullName>
        <shortName evidence="11">ExoV subunit RecD</shortName>
    </alternativeName>
    <alternativeName>
        <fullName evidence="11">Helicase/nuclease RecBCD subunit RecD</fullName>
    </alternativeName>
</protein>
<dbReference type="InterPro" id="IPR049550">
    <property type="entry name" value="RecD_N"/>
</dbReference>
<feature type="domain" description="RecBCD enzyme subunit RecD N-terminal" evidence="13">
    <location>
        <begin position="38"/>
        <end position="155"/>
    </location>
</feature>
<keyword evidence="3 11" id="KW-0227">DNA damage</keyword>
<dbReference type="HAMAP" id="MF_01487">
    <property type="entry name" value="RecD"/>
    <property type="match status" value="1"/>
</dbReference>
<evidence type="ECO:0000259" key="13">
    <source>
        <dbReference type="Pfam" id="PF21185"/>
    </source>
</evidence>
<dbReference type="Proteomes" id="UP001143391">
    <property type="component" value="Unassembled WGS sequence"/>
</dbReference>
<keyword evidence="10 11" id="KW-0413">Isomerase</keyword>
<dbReference type="RefSeq" id="WP_275706455.1">
    <property type="nucleotide sequence ID" value="NZ_JANCMW010000006.1"/>
</dbReference>
<accession>A0ABT5YAU1</accession>
<dbReference type="GO" id="GO:0008854">
    <property type="term" value="F:exodeoxyribonuclease V activity"/>
    <property type="evidence" value="ECO:0007669"/>
    <property type="project" value="UniProtKB-EC"/>
</dbReference>
<evidence type="ECO:0000256" key="1">
    <source>
        <dbReference type="ARBA" id="ARBA00022722"/>
    </source>
</evidence>
<dbReference type="Pfam" id="PF13538">
    <property type="entry name" value="UvrD_C_2"/>
    <property type="match status" value="1"/>
</dbReference>
<dbReference type="EC" id="5.6.2.3" evidence="11"/>
<comment type="similarity">
    <text evidence="11">Belongs to the RecD family.</text>
</comment>
<evidence type="ECO:0000256" key="11">
    <source>
        <dbReference type="HAMAP-Rule" id="MF_01487"/>
    </source>
</evidence>
<organism evidence="14 15">
    <name type="scientific">Marinobacter iranensis</name>
    <dbReference type="NCBI Taxonomy" id="2962607"/>
    <lineage>
        <taxon>Bacteria</taxon>
        <taxon>Pseudomonadati</taxon>
        <taxon>Pseudomonadota</taxon>
        <taxon>Gammaproteobacteria</taxon>
        <taxon>Pseudomonadales</taxon>
        <taxon>Marinobacteraceae</taxon>
        <taxon>Marinobacter</taxon>
    </lineage>
</organism>
<evidence type="ECO:0000256" key="10">
    <source>
        <dbReference type="ARBA" id="ARBA00023235"/>
    </source>
</evidence>
<reference evidence="14" key="1">
    <citation type="submission" date="2022-07" db="EMBL/GenBank/DDBJ databases">
        <title>Marinobacter iranensis a new bacterium isolate from a hipersaline lake in Iran.</title>
        <authorList>
            <person name="Mohammad A.M.A."/>
            <person name="Cristina S.-P."/>
            <person name="Antonio V."/>
        </authorList>
    </citation>
    <scope>NUCLEOTIDE SEQUENCE</scope>
    <source>
        <strain evidence="14">71-i</strain>
    </source>
</reference>
<dbReference type="PANTHER" id="PTHR43788:SF6">
    <property type="entry name" value="DNA HELICASE B"/>
    <property type="match status" value="1"/>
</dbReference>
<keyword evidence="6 11" id="KW-0269">Exonuclease</keyword>
<evidence type="ECO:0000256" key="7">
    <source>
        <dbReference type="ARBA" id="ARBA00022840"/>
    </source>
</evidence>
<comment type="subunit">
    <text evidence="11">Heterotrimer of RecB, RecC and RecD. All subunits contribute to DNA-binding.</text>
</comment>
<comment type="caution">
    <text evidence="14">The sequence shown here is derived from an EMBL/GenBank/DDBJ whole genome shotgun (WGS) entry which is preliminary data.</text>
</comment>
<dbReference type="Pfam" id="PF13245">
    <property type="entry name" value="AAA_19"/>
    <property type="match status" value="1"/>
</dbReference>
<evidence type="ECO:0000256" key="3">
    <source>
        <dbReference type="ARBA" id="ARBA00022763"/>
    </source>
</evidence>
<keyword evidence="2 11" id="KW-0547">Nucleotide-binding</keyword>
<evidence type="ECO:0000256" key="5">
    <source>
        <dbReference type="ARBA" id="ARBA00022806"/>
    </source>
</evidence>
<comment type="function">
    <text evidence="11">A helicase/nuclease that prepares dsDNA breaks (DSB) for recombinational DNA repair. Binds to DSBs and unwinds DNA via a highly rapid and processive ATP-dependent bidirectional helicase activity. Unwinds dsDNA until it encounters a Chi (crossover hotspot instigator) sequence from the 3' direction. Cuts ssDNA a few nucleotides 3' to the Chi site. The properties and activities of the enzyme are changed at Chi. The Chi-altered holoenzyme produces a long 3'-ssDNA overhang and facilitates RecA-binding to the ssDNA for homologous DNA recombination and repair. Holoenzyme degrades any linearized DNA that is unable to undergo homologous recombination. In the holoenzyme this subunit has ssDNA-dependent ATPase and 5'-3' helicase activity. When added to pre-assembled RecBC greatly stimulates nuclease activity and augments holoenzyme processivity. Negatively regulates the RecA-loading ability of RecBCD.</text>
</comment>
<feature type="binding site" evidence="11">
    <location>
        <begin position="220"/>
        <end position="227"/>
    </location>
    <ligand>
        <name>ATP</name>
        <dbReference type="ChEBI" id="CHEBI:30616"/>
    </ligand>
</feature>
<dbReference type="SUPFAM" id="SSF52540">
    <property type="entry name" value="P-loop containing nucleoside triphosphate hydrolases"/>
    <property type="match status" value="1"/>
</dbReference>
<sequence length="728" mass="78560">MTGESGYIQDLFDTAVVEPAPLPRTAAEALALLDDWVERDWIRALDHAFAAFVCKIVDERGEQPSAMLALLAAMASHQVGRGHVCLDVRHLCQATEPTLVLPPEGVGSLPADSLQPSDLFADVSPDELVSHLNQSCAVGNGELATPLVLDGSRLYLRRFWRYEQAIAAGIRKRLETHAEMTDTSLLARALDTLFGTSQEPDYQKLACALAARNRFSVITGGPGTGKTTTVVNLLAALQSVACESAGTDDASPYLRIRLSAPTGKAAARLSESIGGAVDRLPLEKLPGRPDKSAIPTQVTTLHRLLGSRPGSRSFRHNEDNPLPLDILVIDEASMVDVDLMASVFAALPDKARLIMLGDKDQLASVDAGAVLGELCQRADHAHYLPATAQWLESVAGCQLPPEQVDADGLPLDQAVAMLRKSYRFDEHSGIGVLASATNAGRLDRQLIAQCREQNFEDVAWLVPDGGSARPGINEPGVALLADHALTGSPERFRNSGAGRLVNDRPIDPPVGYGHYLDIVRGHKPASGNEADEREPWDAWATDVLTAFNHFKVLCALRQGPFGVEGLNREIAERLRRAGLIDRTEGWYAGRPVLITGNDYNLGLMNGDIGVTLSVPWDRNDAGEPVETLRVAFPSSDGSGTIRWISPSRLQSLETVYAMTVHKSQGSEFTHACLVIPDRLTPVLTRELAYTGITRARHWLSLVVSQEGVLKEAVGRGVIRASGLARLLV</sequence>
<dbReference type="Gene3D" id="3.40.50.300">
    <property type="entry name" value="P-loop containing nucleotide triphosphate hydrolases"/>
    <property type="match status" value="3"/>
</dbReference>
<evidence type="ECO:0000313" key="14">
    <source>
        <dbReference type="EMBL" id="MDF0750797.1"/>
    </source>
</evidence>
<keyword evidence="5 11" id="KW-0347">Helicase</keyword>